<dbReference type="eggNOG" id="arCOG01771">
    <property type="taxonomic scope" value="Archaea"/>
</dbReference>
<dbReference type="GO" id="GO:0016020">
    <property type="term" value="C:membrane"/>
    <property type="evidence" value="ECO:0007669"/>
    <property type="project" value="UniProtKB-SubCell"/>
</dbReference>
<feature type="transmembrane region" description="Helical" evidence="6">
    <location>
        <begin position="304"/>
        <end position="327"/>
    </location>
</feature>
<evidence type="ECO:0000313" key="8">
    <source>
        <dbReference type="Proteomes" id="UP000011599"/>
    </source>
</evidence>
<dbReference type="EMBL" id="AOHW01000042">
    <property type="protein sequence ID" value="ELY38341.1"/>
    <property type="molecule type" value="Genomic_DNA"/>
</dbReference>
<evidence type="ECO:0000256" key="4">
    <source>
        <dbReference type="ARBA" id="ARBA00023136"/>
    </source>
</evidence>
<gene>
    <name evidence="7" type="ORF">C496_17002</name>
</gene>
<comment type="subcellular location">
    <subcellularLocation>
        <location evidence="1">Membrane</location>
        <topology evidence="1">Multi-pass membrane protein</topology>
    </subcellularLocation>
</comment>
<comment type="caution">
    <text evidence="7">The sequence shown here is derived from an EMBL/GenBank/DDBJ whole genome shotgun (WGS) entry which is preliminary data.</text>
</comment>
<dbReference type="InterPro" id="IPR035952">
    <property type="entry name" value="Rhomboid-like_sf"/>
</dbReference>
<sequence>MPSLETVQWVLLTVVLPIVTVGVLFLSVAVVSRLHRSDARWGDVARSRLVMGVPWGSLIVIALVWCVYLFVQDGITAFDDPVTIPYRAYSYFYPLGMLTASFSHAGPNHLLGNLAAAVVVAPIAEYAWGHYPDGRGADSVDSDRRDAGPFNSWRTNPRIRAVLVFPLVVVAITILTSLFALGPVIGFSGVVFAFAAFALVHYPIVTIVGVLGVQGVLLTLYRALRNPIGVYVAESSAPSAPSWAGIAIQGHALGFFIGLVLGIALLRRRGHRPDALRIWIAVLIFGFAQGLWQIYWFGGGNVFYLFQGPGVLTVTVLALVVTVAITASERPVVPERISRRFARVRRTPSESVVARPLELARNSGDQSETSTHTTAPTAPLERISEIAATAHSRDSSRLSNIGRRQAAFTLVIVVLAVLAGIAIPVNFFVLDGATASSDTAVEIEDYTVQYAEDVEYELVSPVRVGPLSDAVALNASGVIVTSEERQLWVEVVPARQLEFSTEESIAVGGPGWRETVHVERTGWEPVGNDSVYQVEIWAEGDDPQLAHESNGSRADVRIDDQNVTISSVDGEFTLEVESVETGDVETTPLPDSDESTGAAGLTFDREDDTVYAAADGTRIAIASAE</sequence>
<keyword evidence="4 6" id="KW-0472">Membrane</keyword>
<evidence type="ECO:0000256" key="1">
    <source>
        <dbReference type="ARBA" id="ARBA00004141"/>
    </source>
</evidence>
<evidence type="ECO:0000256" key="5">
    <source>
        <dbReference type="SAM" id="MobiDB-lite"/>
    </source>
</evidence>
<organism evidence="7 8">
    <name type="scientific">Natronorubrum tibetense GA33</name>
    <dbReference type="NCBI Taxonomy" id="1114856"/>
    <lineage>
        <taxon>Archaea</taxon>
        <taxon>Methanobacteriati</taxon>
        <taxon>Methanobacteriota</taxon>
        <taxon>Stenosarchaea group</taxon>
        <taxon>Halobacteria</taxon>
        <taxon>Halobacteriales</taxon>
        <taxon>Natrialbaceae</taxon>
        <taxon>Natronorubrum</taxon>
    </lineage>
</organism>
<keyword evidence="3 6" id="KW-1133">Transmembrane helix</keyword>
<dbReference type="SUPFAM" id="SSF144091">
    <property type="entry name" value="Rhomboid-like"/>
    <property type="match status" value="1"/>
</dbReference>
<feature type="transmembrane region" description="Helical" evidence="6">
    <location>
        <begin position="159"/>
        <end position="181"/>
    </location>
</feature>
<keyword evidence="2 6" id="KW-0812">Transmembrane</keyword>
<feature type="transmembrane region" description="Helical" evidence="6">
    <location>
        <begin position="406"/>
        <end position="429"/>
    </location>
</feature>
<dbReference type="Gene3D" id="1.20.1540.10">
    <property type="entry name" value="Rhomboid-like"/>
    <property type="match status" value="1"/>
</dbReference>
<keyword evidence="8" id="KW-1185">Reference proteome</keyword>
<feature type="transmembrane region" description="Helical" evidence="6">
    <location>
        <begin position="190"/>
        <end position="223"/>
    </location>
</feature>
<feature type="transmembrane region" description="Helical" evidence="6">
    <location>
        <begin position="278"/>
        <end position="298"/>
    </location>
</feature>
<feature type="region of interest" description="Disordered" evidence="5">
    <location>
        <begin position="581"/>
        <end position="603"/>
    </location>
</feature>
<proteinExistence type="predicted"/>
<evidence type="ECO:0000256" key="2">
    <source>
        <dbReference type="ARBA" id="ARBA00022692"/>
    </source>
</evidence>
<accession>L9VMP7</accession>
<feature type="transmembrane region" description="Helical" evidence="6">
    <location>
        <begin position="243"/>
        <end position="266"/>
    </location>
</feature>
<dbReference type="PATRIC" id="fig|1114856.3.peg.3521"/>
<evidence type="ECO:0000256" key="6">
    <source>
        <dbReference type="SAM" id="Phobius"/>
    </source>
</evidence>
<name>L9VMP7_9EURY</name>
<feature type="transmembrane region" description="Helical" evidence="6">
    <location>
        <begin position="6"/>
        <end position="31"/>
    </location>
</feature>
<dbReference type="OrthoDB" id="205691at2157"/>
<protein>
    <submittedName>
        <fullName evidence="7">Rhomboid family protein</fullName>
    </submittedName>
</protein>
<dbReference type="RefSeq" id="WP_006091435.1">
    <property type="nucleotide sequence ID" value="NZ_AOHW01000042.1"/>
</dbReference>
<feature type="transmembrane region" description="Helical" evidence="6">
    <location>
        <begin position="52"/>
        <end position="71"/>
    </location>
</feature>
<dbReference type="AlphaFoldDB" id="L9VMP7"/>
<evidence type="ECO:0000313" key="7">
    <source>
        <dbReference type="EMBL" id="ELY38341.1"/>
    </source>
</evidence>
<dbReference type="Proteomes" id="UP000011599">
    <property type="component" value="Unassembled WGS sequence"/>
</dbReference>
<reference evidence="7 8" key="1">
    <citation type="journal article" date="2014" name="PLoS Genet.">
        <title>Phylogenetically driven sequencing of extremely halophilic archaea reveals strategies for static and dynamic osmo-response.</title>
        <authorList>
            <person name="Becker E.A."/>
            <person name="Seitzer P.M."/>
            <person name="Tritt A."/>
            <person name="Larsen D."/>
            <person name="Krusor M."/>
            <person name="Yao A.I."/>
            <person name="Wu D."/>
            <person name="Madern D."/>
            <person name="Eisen J.A."/>
            <person name="Darling A.E."/>
            <person name="Facciotti M.T."/>
        </authorList>
    </citation>
    <scope>NUCLEOTIDE SEQUENCE [LARGE SCALE GENOMIC DNA]</scope>
    <source>
        <strain evidence="7 8">GA33</strain>
    </source>
</reference>
<evidence type="ECO:0000256" key="3">
    <source>
        <dbReference type="ARBA" id="ARBA00022989"/>
    </source>
</evidence>